<dbReference type="Gene3D" id="3.40.50.300">
    <property type="entry name" value="P-loop containing nucleotide triphosphate hydrolases"/>
    <property type="match status" value="1"/>
</dbReference>
<dbReference type="SUPFAM" id="SSF49899">
    <property type="entry name" value="Concanavalin A-like lectins/glucanases"/>
    <property type="match status" value="1"/>
</dbReference>
<reference evidence="10" key="1">
    <citation type="journal article" date="2019" name="Int. J. Syst. Evol. Microbiol.">
        <title>The Global Catalogue of Microorganisms (GCM) 10K type strain sequencing project: providing services to taxonomists for standard genome sequencing and annotation.</title>
        <authorList>
            <consortium name="The Broad Institute Genomics Platform"/>
            <consortium name="The Broad Institute Genome Sequencing Center for Infectious Disease"/>
            <person name="Wu L."/>
            <person name="Ma J."/>
        </authorList>
    </citation>
    <scope>NUCLEOTIDE SEQUENCE [LARGE SCALE GENOMIC DNA]</scope>
    <source>
        <strain evidence="10">CCUG 60559</strain>
    </source>
</reference>
<dbReference type="InterPro" id="IPR002654">
    <property type="entry name" value="Glyco_trans_25"/>
</dbReference>
<keyword evidence="3" id="KW-0378">Hydrolase</keyword>
<evidence type="ECO:0000256" key="4">
    <source>
        <dbReference type="ARBA" id="ARBA00023295"/>
    </source>
</evidence>
<dbReference type="Gene3D" id="2.60.120.200">
    <property type="match status" value="1"/>
</dbReference>
<evidence type="ECO:0000259" key="8">
    <source>
        <dbReference type="PROSITE" id="PS51762"/>
    </source>
</evidence>
<keyword evidence="10" id="KW-1185">Reference proteome</keyword>
<evidence type="ECO:0000256" key="1">
    <source>
        <dbReference type="ARBA" id="ARBA00006865"/>
    </source>
</evidence>
<dbReference type="InterPro" id="IPR008264">
    <property type="entry name" value="Beta_glucanase"/>
</dbReference>
<comment type="similarity">
    <text evidence="1">Belongs to the glycosyl hydrolase 16 family.</text>
</comment>
<evidence type="ECO:0000256" key="7">
    <source>
        <dbReference type="ARBA" id="ARBA00031665"/>
    </source>
</evidence>
<proteinExistence type="inferred from homology"/>
<name>A0ABW2IZN1_9GAMM</name>
<dbReference type="PANTHER" id="PTHR31062">
    <property type="entry name" value="XYLOGLUCAN ENDOTRANSGLUCOSYLASE/HYDROLASE PROTEIN 8-RELATED"/>
    <property type="match status" value="1"/>
</dbReference>
<dbReference type="InterPro" id="IPR013320">
    <property type="entry name" value="ConA-like_dom_sf"/>
</dbReference>
<dbReference type="InterPro" id="IPR000757">
    <property type="entry name" value="Beta-glucanase-like"/>
</dbReference>
<dbReference type="Pfam" id="PF00722">
    <property type="entry name" value="Glyco_hydro_16"/>
    <property type="match status" value="1"/>
</dbReference>
<protein>
    <recommendedName>
        <fullName evidence="2">Beta-glucanase</fullName>
    </recommendedName>
    <alternativeName>
        <fullName evidence="7">1,3-1,4-beta-D-glucan 4-glucanohydrolase</fullName>
    </alternativeName>
    <alternativeName>
        <fullName evidence="6">Endo-beta-1,3-1,4 glucanase</fullName>
    </alternativeName>
    <alternativeName>
        <fullName evidence="5">Lichenase</fullName>
    </alternativeName>
</protein>
<dbReference type="InterPro" id="IPR027417">
    <property type="entry name" value="P-loop_NTPase"/>
</dbReference>
<dbReference type="Proteomes" id="UP001596506">
    <property type="component" value="Unassembled WGS sequence"/>
</dbReference>
<feature type="domain" description="GH16" evidence="8">
    <location>
        <begin position="452"/>
        <end position="705"/>
    </location>
</feature>
<dbReference type="CDD" id="cd06532">
    <property type="entry name" value="Glyco_transf_25"/>
    <property type="match status" value="1"/>
</dbReference>
<evidence type="ECO:0000256" key="5">
    <source>
        <dbReference type="ARBA" id="ARBA00029722"/>
    </source>
</evidence>
<evidence type="ECO:0000256" key="3">
    <source>
        <dbReference type="ARBA" id="ARBA00022801"/>
    </source>
</evidence>
<evidence type="ECO:0000256" key="2">
    <source>
        <dbReference type="ARBA" id="ARBA00014569"/>
    </source>
</evidence>
<comment type="caution">
    <text evidence="9">The sequence shown here is derived from an EMBL/GenBank/DDBJ whole genome shotgun (WGS) entry which is preliminary data.</text>
</comment>
<sequence length="745" mass="83517">MNLTKPMFALNRFFYRLKLQARRLLPRQRCHAFGPAHPDGRVERIYVINLDRQPDRWAAIKRELDQILDCSGNALSERTVRFPACDARSFAGSPKADDEVDPIYTLRDQLFVEPQPRILPHRLDLDRPIQMSWQEVAVARSHVAVWRQIATGEDAYALVLEDDACFDCGFGRYADQTWHELARDRNSTGPFDLLYLSYKEVKGGAQKTLLSASVFRPVRGLWYLSGYVLSREGARKLIRMLPCQGPVDLWINHRFDALEVRATRRSIVSQRSDWGSANSYSILPALTRIGVLDCEGPSVFQNRPQQRPVFAFGEEGSGLTSLAMALSMLGYRCCSDLQDLPEEERVQLLSGSSDRVFDAYVNIGALMASAATLRECYPEAKFIVTTCNDTASKDKGGSLPGELSDAEVTVLHLNAVDKWKTVCEHLRCAPPVAAFPEVADLGQRPLLDEDAKEMSAVKLPSEQRRDMSPWVIESRSMWRGIHACSPASIAARMVFDDPLESLDSERWLVRDDTFPGNLGLFRPANVACRDGIGAVLSVRRERLGVRDFSAASISSRDRFLYGRFETTLQASKVPGVITGFFLHRDSPRQEIDVEIVGKRSNCLLVNVFYNPGAEGARFDYGYRGSPTTIGLGFDASESPHRFAIEWGPDEIRWFVDDQLVHKRVNWAPTPIPQLPMSLHLNLWPSRSRELAGRLAQRQLPATAAVKSIAIEANLATSLNYDREHPIAPNNSIQRTALRAAADAGR</sequence>
<dbReference type="PROSITE" id="PS51762">
    <property type="entry name" value="GH16_2"/>
    <property type="match status" value="1"/>
</dbReference>
<evidence type="ECO:0000313" key="10">
    <source>
        <dbReference type="Proteomes" id="UP001596506"/>
    </source>
</evidence>
<dbReference type="RefSeq" id="WP_100689803.1">
    <property type="nucleotide sequence ID" value="NZ_JBHTBD010000009.1"/>
</dbReference>
<dbReference type="PRINTS" id="PR00737">
    <property type="entry name" value="GLHYDRLASE16"/>
</dbReference>
<keyword evidence="4" id="KW-0326">Glycosidase</keyword>
<dbReference type="Pfam" id="PF01755">
    <property type="entry name" value="Glyco_transf_25"/>
    <property type="match status" value="1"/>
</dbReference>
<dbReference type="EMBL" id="JBHTBD010000009">
    <property type="protein sequence ID" value="MFC7296313.1"/>
    <property type="molecule type" value="Genomic_DNA"/>
</dbReference>
<accession>A0ABW2IZN1</accession>
<dbReference type="InterPro" id="IPR044791">
    <property type="entry name" value="Beta-glucanase/XTH"/>
</dbReference>
<organism evidence="9 10">
    <name type="scientific">Marinobacter aromaticivorans</name>
    <dbReference type="NCBI Taxonomy" id="1494078"/>
    <lineage>
        <taxon>Bacteria</taxon>
        <taxon>Pseudomonadati</taxon>
        <taxon>Pseudomonadota</taxon>
        <taxon>Gammaproteobacteria</taxon>
        <taxon>Pseudomonadales</taxon>
        <taxon>Marinobacteraceae</taxon>
        <taxon>Marinobacter</taxon>
    </lineage>
</organism>
<gene>
    <name evidence="9" type="ORF">ACFQQA_16460</name>
</gene>
<evidence type="ECO:0000313" key="9">
    <source>
        <dbReference type="EMBL" id="MFC7296313.1"/>
    </source>
</evidence>
<evidence type="ECO:0000256" key="6">
    <source>
        <dbReference type="ARBA" id="ARBA00029771"/>
    </source>
</evidence>